<protein>
    <recommendedName>
        <fullName evidence="2">Ankyrin repeat protein</fullName>
    </recommendedName>
</protein>
<dbReference type="Gene3D" id="1.25.40.20">
    <property type="entry name" value="Ankyrin repeat-containing domain"/>
    <property type="match status" value="1"/>
</dbReference>
<dbReference type="InterPro" id="IPR036770">
    <property type="entry name" value="Ankyrin_rpt-contain_sf"/>
</dbReference>
<evidence type="ECO:0008006" key="2">
    <source>
        <dbReference type="Google" id="ProtNLM"/>
    </source>
</evidence>
<organism evidence="1">
    <name type="scientific">Satyrvirus sp</name>
    <dbReference type="NCBI Taxonomy" id="2487771"/>
    <lineage>
        <taxon>Viruses</taxon>
        <taxon>Varidnaviria</taxon>
        <taxon>Bamfordvirae</taxon>
        <taxon>Nucleocytoviricota</taxon>
        <taxon>Megaviricetes</taxon>
        <taxon>Imitervirales</taxon>
        <taxon>Mimiviridae</taxon>
        <taxon>Megamimivirinae</taxon>
    </lineage>
</organism>
<name>A0A3G5AH16_9VIRU</name>
<sequence length="219" mass="25931">MEFMKAIKTGDLKKVLYVHEEYMKKLKDVLSKEEIEYMFEPLLMTEEKDMNTPFCYAMRNNLVTICDWMYKNCENVKKNMMNCPLYNQLDEICELGHLEMLNWLAETVPGVIYADDMHIDCFILAVTNNYFDVADHLCQMYKTDNIIRDCTEAIVKNLKNKDLRNFTKKNIATNPNVNGLLYMLKLIMQNKDDNNIYQELIKIIENNYSNSKYPIYCVV</sequence>
<proteinExistence type="predicted"/>
<gene>
    <name evidence="1" type="ORF">Satyrvirus24_15</name>
</gene>
<reference evidence="1" key="1">
    <citation type="submission" date="2018-10" db="EMBL/GenBank/DDBJ databases">
        <title>Hidden diversity of soil giant viruses.</title>
        <authorList>
            <person name="Schulz F."/>
            <person name="Alteio L."/>
            <person name="Goudeau D."/>
            <person name="Ryan E.M."/>
            <person name="Malmstrom R.R."/>
            <person name="Blanchard J."/>
            <person name="Woyke T."/>
        </authorList>
    </citation>
    <scope>NUCLEOTIDE SEQUENCE</scope>
    <source>
        <strain evidence="1">SAV1</strain>
    </source>
</reference>
<dbReference type="EMBL" id="MK072460">
    <property type="protein sequence ID" value="AYV85591.1"/>
    <property type="molecule type" value="Genomic_DNA"/>
</dbReference>
<evidence type="ECO:0000313" key="1">
    <source>
        <dbReference type="EMBL" id="AYV85591.1"/>
    </source>
</evidence>
<dbReference type="SUPFAM" id="SSF48403">
    <property type="entry name" value="Ankyrin repeat"/>
    <property type="match status" value="1"/>
</dbReference>
<accession>A0A3G5AH16</accession>